<keyword evidence="6" id="KW-1185">Reference proteome</keyword>
<keyword evidence="2" id="KW-0521">NADP</keyword>
<dbReference type="FunFam" id="3.40.309.10:FF:000010">
    <property type="entry name" value="Gamma-aminobutyraldehyde dehydrogenase"/>
    <property type="match status" value="1"/>
</dbReference>
<comment type="similarity">
    <text evidence="1">Belongs to the aldehyde dehydrogenase family.</text>
</comment>
<dbReference type="InterPro" id="IPR016163">
    <property type="entry name" value="Ald_DH_C"/>
</dbReference>
<dbReference type="AlphaFoldDB" id="A0A1H3CZ24"/>
<dbReference type="Proteomes" id="UP000198816">
    <property type="component" value="Unassembled WGS sequence"/>
</dbReference>
<dbReference type="SUPFAM" id="SSF53720">
    <property type="entry name" value="ALDH-like"/>
    <property type="match status" value="1"/>
</dbReference>
<dbReference type="InterPro" id="IPR015590">
    <property type="entry name" value="Aldehyde_DH_dom"/>
</dbReference>
<dbReference type="FunFam" id="3.40.605.10:FF:000012">
    <property type="entry name" value="NAD-dependent succinate-semialdehyde dehydrogenase"/>
    <property type="match status" value="1"/>
</dbReference>
<keyword evidence="3" id="KW-0560">Oxidoreductase</keyword>
<dbReference type="GO" id="GO:0004030">
    <property type="term" value="F:aldehyde dehydrogenase [NAD(P)+] activity"/>
    <property type="evidence" value="ECO:0007669"/>
    <property type="project" value="InterPro"/>
</dbReference>
<feature type="domain" description="Aldehyde dehydrogenase" evidence="4">
    <location>
        <begin position="4"/>
        <end position="450"/>
    </location>
</feature>
<proteinExistence type="inferred from homology"/>
<dbReference type="GO" id="GO:0004777">
    <property type="term" value="F:succinate-semialdehyde dehydrogenase (NAD+) activity"/>
    <property type="evidence" value="ECO:0007669"/>
    <property type="project" value="TreeGrafter"/>
</dbReference>
<dbReference type="InterPro" id="IPR016161">
    <property type="entry name" value="Ald_DH/histidinol_DH"/>
</dbReference>
<name>A0A1H3CZ24_THIRO</name>
<dbReference type="PANTHER" id="PTHR43217">
    <property type="entry name" value="SUCCINATE SEMIALDEHYDE DEHYDROGENASE [NAD(P)+] SAD"/>
    <property type="match status" value="1"/>
</dbReference>
<gene>
    <name evidence="5" type="ORF">SAMN05421783_1403</name>
</gene>
<dbReference type="PANTHER" id="PTHR43217:SF1">
    <property type="entry name" value="SUCCINATE SEMIALDEHYDE DEHYDROGENASE [NAD(P)+] SAD"/>
    <property type="match status" value="1"/>
</dbReference>
<evidence type="ECO:0000256" key="3">
    <source>
        <dbReference type="ARBA" id="ARBA00023002"/>
    </source>
</evidence>
<dbReference type="EMBL" id="FNNZ01000040">
    <property type="protein sequence ID" value="SDX59326.1"/>
    <property type="molecule type" value="Genomic_DNA"/>
</dbReference>
<evidence type="ECO:0000256" key="1">
    <source>
        <dbReference type="ARBA" id="ARBA00009986"/>
    </source>
</evidence>
<dbReference type="RefSeq" id="WP_175534763.1">
    <property type="nucleotide sequence ID" value="NZ_FNNZ01000040.1"/>
</dbReference>
<sequence length="454" mass="48538">MPLQSNNPYTGEPLEQIETIDETALEAALDAAARAASSWGAQTVAERAHLLHEIAALLRARTPDLARRMTLEMGKLIGEAEAEIGKCALVCDYYAENAERLLADEPIASDASRSMVVHQPLGPLLAVMPWNFPFWQLFRCAAPAIAAGNPVLLKHASNVPRCALEIERLFEDAGAPDGVFSTLLIDARRAEGVVADPRVRGVSLTGSDAAGRRVASIAGENLKRTVLELGGSDAFVVLDDADLDDAVATAVRSRFLNAGQSCIAAKRFIVVDAIAEAFVARLRTAIEALVPGDPLDPKTTLAPLARADLRDALHEQVLASLDAGARLVLGGQPLDRPGWFYAATLLDAVVPGMPAYDDELFGPVATVLRAADEDEALEIANDTRFGLGGSVWTRDSARGERFARRMACGCAFVNGLVKSDPRLPFGGIKESGYGRELSALGIHEFVNAKTLWIR</sequence>
<evidence type="ECO:0000313" key="6">
    <source>
        <dbReference type="Proteomes" id="UP000198816"/>
    </source>
</evidence>
<dbReference type="InterPro" id="IPR044148">
    <property type="entry name" value="ALDH_GabD1-like"/>
</dbReference>
<dbReference type="Gene3D" id="3.40.309.10">
    <property type="entry name" value="Aldehyde Dehydrogenase, Chain A, domain 2"/>
    <property type="match status" value="1"/>
</dbReference>
<dbReference type="Gene3D" id="3.40.605.10">
    <property type="entry name" value="Aldehyde Dehydrogenase, Chain A, domain 1"/>
    <property type="match status" value="1"/>
</dbReference>
<dbReference type="InterPro" id="IPR016160">
    <property type="entry name" value="Ald_DH_CS_CYS"/>
</dbReference>
<accession>A0A1H3CZ24</accession>
<reference evidence="6" key="1">
    <citation type="submission" date="2016-10" db="EMBL/GenBank/DDBJ databases">
        <authorList>
            <person name="Varghese N."/>
            <person name="Submissions S."/>
        </authorList>
    </citation>
    <scope>NUCLEOTIDE SEQUENCE [LARGE SCALE GENOMIC DNA]</scope>
    <source>
        <strain evidence="6">DSM 217</strain>
    </source>
</reference>
<dbReference type="PROSITE" id="PS00070">
    <property type="entry name" value="ALDEHYDE_DEHYDR_CYS"/>
    <property type="match status" value="1"/>
</dbReference>
<evidence type="ECO:0000259" key="4">
    <source>
        <dbReference type="Pfam" id="PF00171"/>
    </source>
</evidence>
<evidence type="ECO:0000313" key="5">
    <source>
        <dbReference type="EMBL" id="SDX59326.1"/>
    </source>
</evidence>
<dbReference type="InterPro" id="IPR016162">
    <property type="entry name" value="Ald_DH_N"/>
</dbReference>
<dbReference type="Pfam" id="PF00171">
    <property type="entry name" value="Aldedh"/>
    <property type="match status" value="1"/>
</dbReference>
<dbReference type="InterPro" id="IPR047110">
    <property type="entry name" value="GABD/Sad-like"/>
</dbReference>
<dbReference type="STRING" id="1058.SAMN05421783_1403"/>
<protein>
    <submittedName>
        <fullName evidence="5">Succinate-semialdehyde dehydrogenase / glutarate-semialdehyde dehydrogenase</fullName>
    </submittedName>
</protein>
<dbReference type="CDD" id="cd07100">
    <property type="entry name" value="ALDH_SSADH1_GabD1"/>
    <property type="match status" value="1"/>
</dbReference>
<evidence type="ECO:0000256" key="2">
    <source>
        <dbReference type="ARBA" id="ARBA00022857"/>
    </source>
</evidence>
<organism evidence="5 6">
    <name type="scientific">Thiocapsa roseopersicina</name>
    <dbReference type="NCBI Taxonomy" id="1058"/>
    <lineage>
        <taxon>Bacteria</taxon>
        <taxon>Pseudomonadati</taxon>
        <taxon>Pseudomonadota</taxon>
        <taxon>Gammaproteobacteria</taxon>
        <taxon>Chromatiales</taxon>
        <taxon>Chromatiaceae</taxon>
        <taxon>Thiocapsa</taxon>
    </lineage>
</organism>